<keyword evidence="6" id="KW-0805">Transcription regulation</keyword>
<name>A0A0D2ALZ1_9EURO</name>
<dbReference type="Pfam" id="PF20645">
    <property type="entry name" value="Rrn7_cyclin_C"/>
    <property type="match status" value="1"/>
</dbReference>
<evidence type="ECO:0000256" key="4">
    <source>
        <dbReference type="ARBA" id="ARBA00022771"/>
    </source>
</evidence>
<evidence type="ECO:0000256" key="6">
    <source>
        <dbReference type="ARBA" id="ARBA00023015"/>
    </source>
</evidence>
<dbReference type="GO" id="GO:0008270">
    <property type="term" value="F:zinc ion binding"/>
    <property type="evidence" value="ECO:0007669"/>
    <property type="project" value="UniProtKB-KW"/>
</dbReference>
<proteinExistence type="inferred from homology"/>
<dbReference type="InterPro" id="IPR048538">
    <property type="entry name" value="Rrn7_cyclin_C"/>
</dbReference>
<keyword evidence="14" id="KW-1185">Reference proteome</keyword>
<reference evidence="13 14" key="1">
    <citation type="submission" date="2015-01" db="EMBL/GenBank/DDBJ databases">
        <title>The Genome Sequence of Cladophialophora immunda CBS83496.</title>
        <authorList>
            <consortium name="The Broad Institute Genomics Platform"/>
            <person name="Cuomo C."/>
            <person name="de Hoog S."/>
            <person name="Gorbushina A."/>
            <person name="Stielow B."/>
            <person name="Teixiera M."/>
            <person name="Abouelleil A."/>
            <person name="Chapman S.B."/>
            <person name="Priest M."/>
            <person name="Young S.K."/>
            <person name="Wortman J."/>
            <person name="Nusbaum C."/>
            <person name="Birren B."/>
        </authorList>
    </citation>
    <scope>NUCLEOTIDE SEQUENCE [LARGE SCALE GENOMIC DNA]</scope>
    <source>
        <strain evidence="13 14">CBS 83496</strain>
    </source>
</reference>
<feature type="domain" description="Rrn7/TAF1B C-terminal cyclin" evidence="12">
    <location>
        <begin position="225"/>
        <end position="401"/>
    </location>
</feature>
<evidence type="ECO:0000259" key="11">
    <source>
        <dbReference type="Pfam" id="PF20644"/>
    </source>
</evidence>
<feature type="domain" description="Rrn7/TAF1B N-terminal cyclin" evidence="11">
    <location>
        <begin position="78"/>
        <end position="205"/>
    </location>
</feature>
<evidence type="ECO:0000256" key="3">
    <source>
        <dbReference type="ARBA" id="ARBA00022723"/>
    </source>
</evidence>
<evidence type="ECO:0000259" key="12">
    <source>
        <dbReference type="Pfam" id="PF20645"/>
    </source>
</evidence>
<dbReference type="HOGENOM" id="CLU_016553_2_1_1"/>
<evidence type="ECO:0000256" key="5">
    <source>
        <dbReference type="ARBA" id="ARBA00022833"/>
    </source>
</evidence>
<keyword evidence="9" id="KW-0539">Nucleus</keyword>
<dbReference type="AlphaFoldDB" id="A0A0D2ALZ1"/>
<gene>
    <name evidence="13" type="ORF">PV07_09219</name>
</gene>
<dbReference type="STRING" id="569365.A0A0D2ALZ1"/>
<dbReference type="GO" id="GO:0042790">
    <property type="term" value="P:nucleolar large rRNA transcription by RNA polymerase I"/>
    <property type="evidence" value="ECO:0007669"/>
    <property type="project" value="TreeGrafter"/>
</dbReference>
<dbReference type="Pfam" id="PF20644">
    <property type="entry name" value="Rrn7_cyclin_N"/>
    <property type="match status" value="1"/>
</dbReference>
<evidence type="ECO:0000313" key="13">
    <source>
        <dbReference type="EMBL" id="KIW26092.1"/>
    </source>
</evidence>
<comment type="similarity">
    <text evidence="2">Belongs to the RRN7/TAF1B family.</text>
</comment>
<dbReference type="GO" id="GO:0001164">
    <property type="term" value="F:RNA polymerase I core promoter sequence-specific DNA binding"/>
    <property type="evidence" value="ECO:0007669"/>
    <property type="project" value="InterPro"/>
</dbReference>
<dbReference type="Proteomes" id="UP000054466">
    <property type="component" value="Unassembled WGS sequence"/>
</dbReference>
<keyword evidence="8" id="KW-0804">Transcription</keyword>
<organism evidence="13 14">
    <name type="scientific">Cladophialophora immunda</name>
    <dbReference type="NCBI Taxonomy" id="569365"/>
    <lineage>
        <taxon>Eukaryota</taxon>
        <taxon>Fungi</taxon>
        <taxon>Dikarya</taxon>
        <taxon>Ascomycota</taxon>
        <taxon>Pezizomycotina</taxon>
        <taxon>Eurotiomycetes</taxon>
        <taxon>Chaetothyriomycetidae</taxon>
        <taxon>Chaetothyriales</taxon>
        <taxon>Herpotrichiellaceae</taxon>
        <taxon>Cladophialophora</taxon>
    </lineage>
</organism>
<dbReference type="InterPro" id="IPR033599">
    <property type="entry name" value="TAF1B/Rrn7"/>
</dbReference>
<dbReference type="GO" id="GO:0070860">
    <property type="term" value="C:RNA polymerase I core factor complex"/>
    <property type="evidence" value="ECO:0007669"/>
    <property type="project" value="InterPro"/>
</dbReference>
<dbReference type="OrthoDB" id="428577at2759"/>
<evidence type="ECO:0000256" key="8">
    <source>
        <dbReference type="ARBA" id="ARBA00023163"/>
    </source>
</evidence>
<accession>A0A0D2ALZ1</accession>
<dbReference type="VEuPathDB" id="FungiDB:PV07_09219"/>
<sequence>MDGEECGTCGSTEFYDEDGRIFCANGHDQDLGLATAEDDADFGRQGTVVRKKEIKTKQKISKVLRGSKAYQLFLQSWQLILWKQCYALVHQKGLPAELWAVVRDLWALWLSKLEHRLSDSLADAMDKANTTASSGNETDTDLDADVKGEPEGKKHTHLYPMLVDTIALNYLGIVMLRRPVGLAKVLKWILQEDIPFIRAIRYVPQDMKDRLPGEYQQALDTLRLLDSDDLQKAIYHRARWYDASFGMVMPQINQNLLLLDYIRQLALPPEVYSMARRLNIITRYDFCYSGTAKSPHPTRRQPTTYPESQLMSLVVVATKLLFPFDSENVKRYPQDPNDPATLCMNWPSWLETKANFDNQIAAGEDRNVLKPGSEVHVTDSDILDMTDQQLDQYMDWYQKTWVTGKHTSPTDQATDQGIERDILEMFPLHDVPERPKTLAENEKANVEEQSRLSARIMHVQCSLKARRAITLEEESERSLDVLRPGSRYPRYPKVDDLDKAAESAVVKVFHQEAAEGACLSVKALLLAVNRTEEKMEQWLVDRRREEAFGAGMEQSENSGDHGDRDPGEDMDFIPETSPPGKLARDMEGLEIGQSPDVQGEIEGAVDMEMLLHSSLGA</sequence>
<comment type="subcellular location">
    <subcellularLocation>
        <location evidence="1">Nucleus</location>
        <location evidence="1">Nucleolus</location>
    </subcellularLocation>
</comment>
<evidence type="ECO:0000313" key="14">
    <source>
        <dbReference type="Proteomes" id="UP000054466"/>
    </source>
</evidence>
<evidence type="ECO:0008006" key="15">
    <source>
        <dbReference type="Google" id="ProtNLM"/>
    </source>
</evidence>
<evidence type="ECO:0000256" key="7">
    <source>
        <dbReference type="ARBA" id="ARBA00023125"/>
    </source>
</evidence>
<feature type="region of interest" description="Disordered" evidence="10">
    <location>
        <begin position="549"/>
        <end position="584"/>
    </location>
</feature>
<feature type="compositionally biased region" description="Basic and acidic residues" evidence="10">
    <location>
        <begin position="558"/>
        <end position="567"/>
    </location>
</feature>
<keyword evidence="4" id="KW-0863">Zinc-finger</keyword>
<evidence type="ECO:0000256" key="10">
    <source>
        <dbReference type="SAM" id="MobiDB-lite"/>
    </source>
</evidence>
<dbReference type="InterPro" id="IPR048540">
    <property type="entry name" value="Rrn7_cyclin_N"/>
</dbReference>
<keyword evidence="3" id="KW-0479">Metal-binding</keyword>
<dbReference type="PANTHER" id="PTHR31576">
    <property type="entry name" value="TATA BOX-BINDING PROTEIN-ASSOCIATED FACTOR RNA POLYMERASE I SUBUNIT B"/>
    <property type="match status" value="1"/>
</dbReference>
<keyword evidence="7" id="KW-0238">DNA-binding</keyword>
<dbReference type="RefSeq" id="XP_016246308.1">
    <property type="nucleotide sequence ID" value="XM_016396452.1"/>
</dbReference>
<keyword evidence="5" id="KW-0862">Zinc</keyword>
<evidence type="ECO:0000256" key="9">
    <source>
        <dbReference type="ARBA" id="ARBA00023242"/>
    </source>
</evidence>
<dbReference type="PANTHER" id="PTHR31576:SF2">
    <property type="entry name" value="TATA BOX-BINDING PROTEIN-ASSOCIATED FACTOR RNA POLYMERASE I SUBUNIT B"/>
    <property type="match status" value="1"/>
</dbReference>
<evidence type="ECO:0000256" key="2">
    <source>
        <dbReference type="ARBA" id="ARBA00006899"/>
    </source>
</evidence>
<protein>
    <recommendedName>
        <fullName evidence="15">RRN7-type domain-containing protein</fullName>
    </recommendedName>
</protein>
<dbReference type="GeneID" id="27348413"/>
<dbReference type="EMBL" id="KN847044">
    <property type="protein sequence ID" value="KIW26092.1"/>
    <property type="molecule type" value="Genomic_DNA"/>
</dbReference>
<evidence type="ECO:0000256" key="1">
    <source>
        <dbReference type="ARBA" id="ARBA00004604"/>
    </source>
</evidence>